<dbReference type="EMBL" id="BK015070">
    <property type="protein sequence ID" value="DAD89838.1"/>
    <property type="molecule type" value="Genomic_DNA"/>
</dbReference>
<reference evidence="1" key="1">
    <citation type="journal article" date="2021" name="Proc. Natl. Acad. Sci. U.S.A.">
        <title>A Catalog of Tens of Thousands of Viruses from Human Metagenomes Reveals Hidden Associations with Chronic Diseases.</title>
        <authorList>
            <person name="Tisza M.J."/>
            <person name="Buck C.B."/>
        </authorList>
    </citation>
    <scope>NUCLEOTIDE SEQUENCE</scope>
    <source>
        <strain evidence="1">Ctsip2</strain>
    </source>
</reference>
<evidence type="ECO:0000313" key="1">
    <source>
        <dbReference type="EMBL" id="DAD89838.1"/>
    </source>
</evidence>
<accession>A0A8S5N5G4</accession>
<sequence length="34" mass="3926">MISISIINLPLHFKIERIKTAPDFVNISLLNFVK</sequence>
<proteinExistence type="predicted"/>
<name>A0A8S5N5G4_9CAUD</name>
<organism evidence="1">
    <name type="scientific">Myoviridae sp. ctsip2</name>
    <dbReference type="NCBI Taxonomy" id="2826705"/>
    <lineage>
        <taxon>Viruses</taxon>
        <taxon>Duplodnaviria</taxon>
        <taxon>Heunggongvirae</taxon>
        <taxon>Uroviricota</taxon>
        <taxon>Caudoviricetes</taxon>
    </lineage>
</organism>
<protein>
    <submittedName>
        <fullName evidence="1">Uncharacterized protein</fullName>
    </submittedName>
</protein>